<dbReference type="PANTHER" id="PTHR45947">
    <property type="entry name" value="SULFOQUINOVOSYL TRANSFERASE SQD2"/>
    <property type="match status" value="1"/>
</dbReference>
<dbReference type="GO" id="GO:0016757">
    <property type="term" value="F:glycosyltransferase activity"/>
    <property type="evidence" value="ECO:0007669"/>
    <property type="project" value="InterPro"/>
</dbReference>
<sequence length="427" mass="48552">MHKQLKIAILTASSPFYAAGILAYDLKNLLQEAGHDCIIMANTYFENNKKDIIVFPSKLGNFIKRIDEAVKRRINKEVPTDDNYYMFGLKQRAYKPMHHRIISRLPFKPDYFIYLFPQYFLNAKDLYLLNKKTGVPILWFMMDMAAMTGGCHYAWDCEGYTKSCGCCPGIYSKNPKDQTNNNFNFKKKYIEKTNITPIAASEWQYGQLKKSNIFKNKKKYKVFEPINEAHYKPADKSTARKELNLPLEKKILFFGATSVNDKRKGYSLLLKALLLLDKKLNREEKQGIHLAIAGAANNDFDFDLPFTYTHMGYFTHEGLPRAYQAADIFVCPSIQDSGPLMVNHSIMCGTPVVAFEMGVATDIVHSGSTGYRAKLNDTGDLCKGIESILKLDEGAYLQMSKACIEAGKEYISNESILNQLNEVFHGV</sequence>
<feature type="domain" description="Glycosyl transferase family 1" evidence="1">
    <location>
        <begin position="236"/>
        <end position="409"/>
    </location>
</feature>
<reference evidence="2" key="1">
    <citation type="submission" date="2018-06" db="EMBL/GenBank/DDBJ databases">
        <authorList>
            <person name="Zhirakovskaya E."/>
        </authorList>
    </citation>
    <scope>NUCLEOTIDE SEQUENCE</scope>
</reference>
<evidence type="ECO:0000259" key="1">
    <source>
        <dbReference type="Pfam" id="PF00534"/>
    </source>
</evidence>
<dbReference type="SUPFAM" id="SSF53756">
    <property type="entry name" value="UDP-Glycosyltransferase/glycogen phosphorylase"/>
    <property type="match status" value="1"/>
</dbReference>
<accession>A0A3B0TYN6</accession>
<dbReference type="Pfam" id="PF00534">
    <property type="entry name" value="Glycos_transf_1"/>
    <property type="match status" value="1"/>
</dbReference>
<dbReference type="InterPro" id="IPR001296">
    <property type="entry name" value="Glyco_trans_1"/>
</dbReference>
<dbReference type="AlphaFoldDB" id="A0A3B0TYN6"/>
<evidence type="ECO:0000313" key="2">
    <source>
        <dbReference type="EMBL" id="VAW21243.1"/>
    </source>
</evidence>
<gene>
    <name evidence="2" type="ORF">MNBD_BACTEROID01-1653</name>
</gene>
<organism evidence="2">
    <name type="scientific">hydrothermal vent metagenome</name>
    <dbReference type="NCBI Taxonomy" id="652676"/>
    <lineage>
        <taxon>unclassified sequences</taxon>
        <taxon>metagenomes</taxon>
        <taxon>ecological metagenomes</taxon>
    </lineage>
</organism>
<dbReference type="InterPro" id="IPR050194">
    <property type="entry name" value="Glycosyltransferase_grp1"/>
</dbReference>
<name>A0A3B0TYN6_9ZZZZ</name>
<dbReference type="EMBL" id="UOEP01000139">
    <property type="protein sequence ID" value="VAW21243.1"/>
    <property type="molecule type" value="Genomic_DNA"/>
</dbReference>
<protein>
    <recommendedName>
        <fullName evidence="1">Glycosyl transferase family 1 domain-containing protein</fullName>
    </recommendedName>
</protein>
<dbReference type="PANTHER" id="PTHR45947:SF13">
    <property type="entry name" value="TRANSFERASE"/>
    <property type="match status" value="1"/>
</dbReference>
<proteinExistence type="predicted"/>
<dbReference type="Gene3D" id="3.40.50.2000">
    <property type="entry name" value="Glycogen Phosphorylase B"/>
    <property type="match status" value="2"/>
</dbReference>